<keyword evidence="3" id="KW-1185">Reference proteome</keyword>
<evidence type="ECO:0000256" key="1">
    <source>
        <dbReference type="SAM" id="MobiDB-lite"/>
    </source>
</evidence>
<evidence type="ECO:0000313" key="2">
    <source>
        <dbReference type="EMBL" id="AHF17552.1"/>
    </source>
</evidence>
<dbReference type="Proteomes" id="UP000003586">
    <property type="component" value="Chromosome"/>
</dbReference>
<proteinExistence type="predicted"/>
<dbReference type="AlphaFoldDB" id="W0F3E7"/>
<dbReference type="EMBL" id="CP007035">
    <property type="protein sequence ID" value="AHF17552.1"/>
    <property type="molecule type" value="Genomic_DNA"/>
</dbReference>
<gene>
    <name evidence="2" type="ORF">NIASO_09715</name>
</gene>
<feature type="compositionally biased region" description="Polar residues" evidence="1">
    <location>
        <begin position="25"/>
        <end position="40"/>
    </location>
</feature>
<sequence length="40" mass="4492">MSNPESFRDLFSKKQILPNYRKSDQAYTSPAGTENSALQA</sequence>
<protein>
    <submittedName>
        <fullName evidence="2">Uncharacterized protein</fullName>
    </submittedName>
</protein>
<feature type="compositionally biased region" description="Basic and acidic residues" evidence="1">
    <location>
        <begin position="1"/>
        <end position="12"/>
    </location>
</feature>
<accession>W0F3E7</accession>
<evidence type="ECO:0000313" key="3">
    <source>
        <dbReference type="Proteomes" id="UP000003586"/>
    </source>
</evidence>
<feature type="region of interest" description="Disordered" evidence="1">
    <location>
        <begin position="1"/>
        <end position="40"/>
    </location>
</feature>
<dbReference type="KEGG" id="nso:NIASO_09715"/>
<organism evidence="2 3">
    <name type="scientific">Niabella soli DSM 19437</name>
    <dbReference type="NCBI Taxonomy" id="929713"/>
    <lineage>
        <taxon>Bacteria</taxon>
        <taxon>Pseudomonadati</taxon>
        <taxon>Bacteroidota</taxon>
        <taxon>Chitinophagia</taxon>
        <taxon>Chitinophagales</taxon>
        <taxon>Chitinophagaceae</taxon>
        <taxon>Niabella</taxon>
    </lineage>
</organism>
<name>W0F3E7_9BACT</name>
<dbReference type="HOGENOM" id="CLU_3293090_0_0_10"/>
<reference evidence="2 3" key="1">
    <citation type="submission" date="2013-12" db="EMBL/GenBank/DDBJ databases">
        <authorList>
            <consortium name="DOE Joint Genome Institute"/>
            <person name="Eisen J."/>
            <person name="Huntemann M."/>
            <person name="Han J."/>
            <person name="Chen A."/>
            <person name="Kyrpides N."/>
            <person name="Mavromatis K."/>
            <person name="Markowitz V."/>
            <person name="Palaniappan K."/>
            <person name="Ivanova N."/>
            <person name="Schaumberg A."/>
            <person name="Pati A."/>
            <person name="Liolios K."/>
            <person name="Nordberg H.P."/>
            <person name="Cantor M.N."/>
            <person name="Hua S.X."/>
            <person name="Woyke T."/>
        </authorList>
    </citation>
    <scope>NUCLEOTIDE SEQUENCE [LARGE SCALE GENOMIC DNA]</scope>
    <source>
        <strain evidence="3">DSM 19437</strain>
    </source>
</reference>